<evidence type="ECO:0000313" key="2">
    <source>
        <dbReference type="Proteomes" id="UP000094793"/>
    </source>
</evidence>
<dbReference type="SUPFAM" id="SSF53756">
    <property type="entry name" value="UDP-Glycosyltransferase/glycogen phosphorylase"/>
    <property type="match status" value="1"/>
</dbReference>
<sequence length="457" mass="48862">MRISVLSLHTSPAAQPGQGDAGGMNVYVDQSVRALAAAGHIVDVFTADPSGIDGLGNSGNQDSFDEVEDIDGCLDTLQIAENVRLHQLPIEAASKDELADVIDELSLLLLAQPTFTSADLIWAHYWISAEAALRAQELRAQDLHAKDLGSGERPRIVVSMHTIGAVKNRDSETSHERPQRLEAEERIASAVDLLVANTPAERRDLIHELGADAESVVVARPGVDHELFSPGDRAEARTHLGLDPDEFIVLYVGRMQFIKGTDIVVDAISGLRENNPHLAARTRGILLGAVSGQEAPTGSTPYLRTLNTAIAAEPSVEVRRPVPAHELVTYYRAADVLLVPSRSESFGLVAAEASASGLPAIASAVGGLPDIVEHEYSGVLIADHNPRHWAMALERMLLDDDVRSELAAHAAERSARFDWAATAVAVLGALEVPDQVLHTTMTTVEEPAPASLVGRTC</sequence>
<organism evidence="1 2">
    <name type="scientific">Brevibacterium aurantiacum</name>
    <dbReference type="NCBI Taxonomy" id="273384"/>
    <lineage>
        <taxon>Bacteria</taxon>
        <taxon>Bacillati</taxon>
        <taxon>Actinomycetota</taxon>
        <taxon>Actinomycetes</taxon>
        <taxon>Micrococcales</taxon>
        <taxon>Brevibacteriaceae</taxon>
        <taxon>Brevibacterium</taxon>
    </lineage>
</organism>
<name>A0A1D7W8P8_BREAU</name>
<dbReference type="GO" id="GO:1901137">
    <property type="term" value="P:carbohydrate derivative biosynthetic process"/>
    <property type="evidence" value="ECO:0007669"/>
    <property type="project" value="UniProtKB-ARBA"/>
</dbReference>
<dbReference type="Pfam" id="PF13579">
    <property type="entry name" value="Glyco_trans_4_4"/>
    <property type="match status" value="1"/>
</dbReference>
<dbReference type="AlphaFoldDB" id="A0A1D7W8P8"/>
<dbReference type="eggNOG" id="COG0438">
    <property type="taxonomic scope" value="Bacteria"/>
</dbReference>
<dbReference type="OrthoDB" id="9810929at2"/>
<dbReference type="EC" id="2.4.1.-" evidence="1"/>
<dbReference type="Gene3D" id="3.40.50.2000">
    <property type="entry name" value="Glycogen Phosphorylase B"/>
    <property type="match status" value="2"/>
</dbReference>
<dbReference type="RefSeq" id="WP_069600883.1">
    <property type="nucleotide sequence ID" value="NZ_CP017150.1"/>
</dbReference>
<accession>A0A1D7W8P8</accession>
<dbReference type="Pfam" id="PF00534">
    <property type="entry name" value="Glycos_transf_1"/>
    <property type="match status" value="1"/>
</dbReference>
<dbReference type="InterPro" id="IPR050194">
    <property type="entry name" value="Glycosyltransferase_grp1"/>
</dbReference>
<dbReference type="PANTHER" id="PTHR45947">
    <property type="entry name" value="SULFOQUINOVOSYL TRANSFERASE SQD2"/>
    <property type="match status" value="1"/>
</dbReference>
<dbReference type="Proteomes" id="UP000094793">
    <property type="component" value="Chromosome"/>
</dbReference>
<dbReference type="PATRIC" id="fig|1703.10.peg.3406"/>
<dbReference type="InterPro" id="IPR001296">
    <property type="entry name" value="Glyco_trans_1"/>
</dbReference>
<gene>
    <name evidence="1" type="ORF">BLSMQ_3298</name>
</gene>
<dbReference type="InterPro" id="IPR028098">
    <property type="entry name" value="Glyco_trans_4-like_N"/>
</dbReference>
<proteinExistence type="predicted"/>
<dbReference type="PANTHER" id="PTHR45947:SF3">
    <property type="entry name" value="SULFOQUINOVOSYL TRANSFERASE SQD2"/>
    <property type="match status" value="1"/>
</dbReference>
<dbReference type="GO" id="GO:0016757">
    <property type="term" value="F:glycosyltransferase activity"/>
    <property type="evidence" value="ECO:0007669"/>
    <property type="project" value="UniProtKB-KW"/>
</dbReference>
<dbReference type="KEGG" id="blin:BLSMQ_3298"/>
<protein>
    <submittedName>
        <fullName evidence="1">Glycosyltransferase MshA involved in mycothiol biosynthesis</fullName>
        <ecNumber evidence="1">2.4.1.-</ecNumber>
    </submittedName>
</protein>
<evidence type="ECO:0000313" key="1">
    <source>
        <dbReference type="EMBL" id="AOP54998.1"/>
    </source>
</evidence>
<keyword evidence="1" id="KW-0808">Transferase</keyword>
<keyword evidence="1" id="KW-0328">Glycosyltransferase</keyword>
<reference evidence="2" key="1">
    <citation type="submission" date="2016-09" db="EMBL/GenBank/DDBJ databases">
        <title>Complete Genome Sequence of Brevibacterium linens SMQ-1335.</title>
        <authorList>
            <person name="de Melo A.G."/>
            <person name="Labrie S.J."/>
            <person name="Dumaresq J."/>
            <person name="Roberts R.J."/>
            <person name="Tremblay D.M."/>
            <person name="Moineau S."/>
        </authorList>
    </citation>
    <scope>NUCLEOTIDE SEQUENCE [LARGE SCALE GENOMIC DNA]</scope>
    <source>
        <strain evidence="2">SMQ-1335</strain>
    </source>
</reference>
<dbReference type="EMBL" id="CP017150">
    <property type="protein sequence ID" value="AOP54998.1"/>
    <property type="molecule type" value="Genomic_DNA"/>
</dbReference>